<dbReference type="Pfam" id="PF03629">
    <property type="entry name" value="SASA"/>
    <property type="match status" value="1"/>
</dbReference>
<dbReference type="PANTHER" id="PTHR22901:SF0">
    <property type="entry name" value="SIALATE O-ACETYLESTERASE"/>
    <property type="match status" value="1"/>
</dbReference>
<dbReference type="EMBL" id="AP026866">
    <property type="protein sequence ID" value="BDS06732.1"/>
    <property type="molecule type" value="Genomic_DNA"/>
</dbReference>
<evidence type="ECO:0000256" key="1">
    <source>
        <dbReference type="ARBA" id="ARBA00022801"/>
    </source>
</evidence>
<feature type="signal peptide" evidence="2">
    <location>
        <begin position="1"/>
        <end position="23"/>
    </location>
</feature>
<evidence type="ECO:0000256" key="2">
    <source>
        <dbReference type="SAM" id="SignalP"/>
    </source>
</evidence>
<sequence length="507" mass="56122">MRTIHIRKVVCITLMALCLPSHAVETLTKAKQGPKKTPTLKLAGIFGDNMVLQRETDAAIWGMAKPNAKVIIQPSWSKSAIEAMADGKGKWLTKIRTPKAGAGLAIVVKSGGAKVHLKNVLSGEVWICSGQSNMQWKMRGFGVDHFKEDVQKAKYPQIRLCDVPQIIALKGQDDVSARWKECNPNTVLNFSAVAYFFGSRLHQELNVPIGLVSTNWGGSAIEGWISPEVLQKELPSYQAQTKSYAKWMKEIGVLHARSGKKPKGLNQSSPCVLFNSMVKPLMPFTFRGVIWYQGESNVKRPVEYAKLFPAMVRDWRQHWGIGDFPFYYVQIAPFEYKVEPIPVAFLREAQMKALSEPNTGMVVTMDIGEATNIHPKEKKPVGERLALLALARDYGKKDLVDSGPIYKSSKIEGDKIRLEFDHVGGGLVAKGGELKHFTIAGEDKKFVPAKAVIDGESVIVSSDSVAKPVAVRFGWGNADLTNFYNQAGLPASSFRTDNWPIIRNSKK</sequence>
<organism evidence="4">
    <name type="scientific">Oceaniferula spumae</name>
    <dbReference type="NCBI Taxonomy" id="2979115"/>
    <lineage>
        <taxon>Bacteria</taxon>
        <taxon>Pseudomonadati</taxon>
        <taxon>Verrucomicrobiota</taxon>
        <taxon>Verrucomicrobiia</taxon>
        <taxon>Verrucomicrobiales</taxon>
        <taxon>Verrucomicrobiaceae</taxon>
        <taxon>Oceaniferula</taxon>
    </lineage>
</organism>
<feature type="chain" id="PRO_5043714629" evidence="2">
    <location>
        <begin position="24"/>
        <end position="507"/>
    </location>
</feature>
<keyword evidence="2" id="KW-0732">Signal</keyword>
<dbReference type="GO" id="GO:0005975">
    <property type="term" value="P:carbohydrate metabolic process"/>
    <property type="evidence" value="ECO:0007669"/>
    <property type="project" value="TreeGrafter"/>
</dbReference>
<dbReference type="InterPro" id="IPR005181">
    <property type="entry name" value="SASA"/>
</dbReference>
<reference evidence="4" key="1">
    <citation type="submission" date="2024-07" db="EMBL/GenBank/DDBJ databases">
        <title>Complete genome sequence of Verrucomicrobiaceae bacterium NT6N.</title>
        <authorList>
            <person name="Huang C."/>
            <person name="Takami H."/>
            <person name="Hamasaki K."/>
        </authorList>
    </citation>
    <scope>NUCLEOTIDE SEQUENCE</scope>
    <source>
        <strain evidence="4">NT6N</strain>
    </source>
</reference>
<dbReference type="InterPro" id="IPR036514">
    <property type="entry name" value="SGNH_hydro_sf"/>
</dbReference>
<dbReference type="SUPFAM" id="SSF52266">
    <property type="entry name" value="SGNH hydrolase"/>
    <property type="match status" value="1"/>
</dbReference>
<name>A0AAT9FLA3_9BACT</name>
<evidence type="ECO:0000259" key="3">
    <source>
        <dbReference type="Pfam" id="PF03629"/>
    </source>
</evidence>
<keyword evidence="1" id="KW-0378">Hydrolase</keyword>
<accession>A0AAT9FLA3</accession>
<proteinExistence type="predicted"/>
<dbReference type="GO" id="GO:0001681">
    <property type="term" value="F:sialate O-acetylesterase activity"/>
    <property type="evidence" value="ECO:0007669"/>
    <property type="project" value="InterPro"/>
</dbReference>
<dbReference type="Gene3D" id="3.40.50.1110">
    <property type="entry name" value="SGNH hydrolase"/>
    <property type="match status" value="1"/>
</dbReference>
<feature type="domain" description="Sialate O-acetylesterase" evidence="3">
    <location>
        <begin position="124"/>
        <end position="386"/>
    </location>
</feature>
<dbReference type="InterPro" id="IPR039329">
    <property type="entry name" value="SIAE"/>
</dbReference>
<gene>
    <name evidence="4" type="ORF">NT6N_17720</name>
</gene>
<dbReference type="AlphaFoldDB" id="A0AAT9FLA3"/>
<evidence type="ECO:0000313" key="4">
    <source>
        <dbReference type="EMBL" id="BDS06732.1"/>
    </source>
</evidence>
<dbReference type="KEGG" id="osu:NT6N_17720"/>
<protein>
    <submittedName>
        <fullName evidence="4">9-O-acetylesterase</fullName>
    </submittedName>
</protein>
<dbReference type="PANTHER" id="PTHR22901">
    <property type="entry name" value="SIALATE O-ACETYLESTERASE"/>
    <property type="match status" value="1"/>
</dbReference>